<keyword evidence="1" id="KW-0732">Signal</keyword>
<name>A0A1Y5FAH1_9BACT</name>
<protein>
    <recommendedName>
        <fullName evidence="4">Secretin/TonB short N-terminal domain-containing protein</fullName>
    </recommendedName>
</protein>
<gene>
    <name evidence="2" type="ORF">A9Q84_04430</name>
</gene>
<proteinExistence type="predicted"/>
<evidence type="ECO:0008006" key="4">
    <source>
        <dbReference type="Google" id="ProtNLM"/>
    </source>
</evidence>
<feature type="chain" id="PRO_5012712093" description="Secretin/TonB short N-terminal domain-containing protein" evidence="1">
    <location>
        <begin position="25"/>
        <end position="221"/>
    </location>
</feature>
<evidence type="ECO:0000256" key="1">
    <source>
        <dbReference type="SAM" id="SignalP"/>
    </source>
</evidence>
<organism evidence="2 3">
    <name type="scientific">Halobacteriovorax marinus</name>
    <dbReference type="NCBI Taxonomy" id="97084"/>
    <lineage>
        <taxon>Bacteria</taxon>
        <taxon>Pseudomonadati</taxon>
        <taxon>Bdellovibrionota</taxon>
        <taxon>Bacteriovoracia</taxon>
        <taxon>Bacteriovoracales</taxon>
        <taxon>Halobacteriovoraceae</taxon>
        <taxon>Halobacteriovorax</taxon>
    </lineage>
</organism>
<evidence type="ECO:0000313" key="2">
    <source>
        <dbReference type="EMBL" id="OUR98669.1"/>
    </source>
</evidence>
<dbReference type="Proteomes" id="UP000196531">
    <property type="component" value="Unassembled WGS sequence"/>
</dbReference>
<dbReference type="Gene3D" id="3.30.1370.120">
    <property type="match status" value="1"/>
</dbReference>
<dbReference type="EMBL" id="MAAO01000004">
    <property type="protein sequence ID" value="OUR98669.1"/>
    <property type="molecule type" value="Genomic_DNA"/>
</dbReference>
<evidence type="ECO:0000313" key="3">
    <source>
        <dbReference type="Proteomes" id="UP000196531"/>
    </source>
</evidence>
<dbReference type="InterPro" id="IPR038591">
    <property type="entry name" value="NolW-like_sf"/>
</dbReference>
<sequence length="221" mass="25232">MSIRRSIVVAAFLGLTTLSFNSNAKSKHKLHKSQCSTISKCVEVISKITGDKYFSSESLKGEATLINLKIDRDNADLILSSLLNDSGYTRIKEGDGTYKIINARDIRYTAVPLVSADRDNPPRLPSSYDYHMMEYKLKFPESSKIITRNLRPFLSRYGRVVSPNGIDRIIVQDTAKNLNRVHSLIVKLDQEIDKEVLTEIKVKEKRHHEFKLMKIQNCCEK</sequence>
<comment type="caution">
    <text evidence="2">The sequence shown here is derived from an EMBL/GenBank/DDBJ whole genome shotgun (WGS) entry which is preliminary data.</text>
</comment>
<accession>A0A1Y5FAH1</accession>
<feature type="signal peptide" evidence="1">
    <location>
        <begin position="1"/>
        <end position="24"/>
    </location>
</feature>
<dbReference type="AlphaFoldDB" id="A0A1Y5FAH1"/>
<reference evidence="3" key="1">
    <citation type="journal article" date="2017" name="Proc. Natl. Acad. Sci. U.S.A.">
        <title>Simulation of Deepwater Horizon oil plume reveals substrate specialization within a complex community of hydrocarbon-degraders.</title>
        <authorList>
            <person name="Hu P."/>
            <person name="Dubinsky E.A."/>
            <person name="Probst A.J."/>
            <person name="Wang J."/>
            <person name="Sieber C.M.K."/>
            <person name="Tom L.M."/>
            <person name="Gardinali P."/>
            <person name="Banfield J.F."/>
            <person name="Atlas R.M."/>
            <person name="Andersen G.L."/>
        </authorList>
    </citation>
    <scope>NUCLEOTIDE SEQUENCE [LARGE SCALE GENOMIC DNA]</scope>
</reference>